<accession>A0ABW9C5T8</accession>
<dbReference type="RefSeq" id="WP_408130333.1">
    <property type="nucleotide sequence ID" value="NZ_JAQQCN010000012.1"/>
</dbReference>
<dbReference type="EMBL" id="JAQQDH010000006">
    <property type="protein sequence ID" value="MFM0446127.1"/>
    <property type="molecule type" value="Genomic_DNA"/>
</dbReference>
<evidence type="ECO:0008006" key="3">
    <source>
        <dbReference type="Google" id="ProtNLM"/>
    </source>
</evidence>
<gene>
    <name evidence="1" type="ORF">PQR00_21205</name>
</gene>
<organism evidence="1 2">
    <name type="scientific">Paraburkholderia strydomiana</name>
    <dbReference type="NCBI Taxonomy" id="1245417"/>
    <lineage>
        <taxon>Bacteria</taxon>
        <taxon>Pseudomonadati</taxon>
        <taxon>Pseudomonadota</taxon>
        <taxon>Betaproteobacteria</taxon>
        <taxon>Burkholderiales</taxon>
        <taxon>Burkholderiaceae</taxon>
        <taxon>Paraburkholderia</taxon>
    </lineage>
</organism>
<evidence type="ECO:0000313" key="2">
    <source>
        <dbReference type="Proteomes" id="UP001629288"/>
    </source>
</evidence>
<proteinExistence type="predicted"/>
<keyword evidence="2" id="KW-1185">Reference proteome</keyword>
<reference evidence="1 2" key="1">
    <citation type="journal article" date="2024" name="Chem. Sci.">
        <title>Discovery of megapolipeptins by genome mining of a Burkholderiales bacteria collection.</title>
        <authorList>
            <person name="Paulo B.S."/>
            <person name="Recchia M.J.J."/>
            <person name="Lee S."/>
            <person name="Fergusson C.H."/>
            <person name="Romanowski S.B."/>
            <person name="Hernandez A."/>
            <person name="Krull N."/>
            <person name="Liu D.Y."/>
            <person name="Cavanagh H."/>
            <person name="Bos A."/>
            <person name="Gray C.A."/>
            <person name="Murphy B.T."/>
            <person name="Linington R.G."/>
            <person name="Eustaquio A.S."/>
        </authorList>
    </citation>
    <scope>NUCLEOTIDE SEQUENCE [LARGE SCALE GENOMIC DNA]</scope>
    <source>
        <strain evidence="1 2">RL17-379-BIB-C</strain>
    </source>
</reference>
<dbReference type="Proteomes" id="UP001629288">
    <property type="component" value="Unassembled WGS sequence"/>
</dbReference>
<sequence length="119" mass="13576">MVQRATWSNWSQAINRQHLNARHAARDELKSSLVRRDHVLRPVETLPGPHTPALAENTVLLAVFRASIELKVGWRGPILGLWFSFEEVLGDRHTGWTNAVKDWQSELRGRHVPILNIAC</sequence>
<name>A0ABW9C5T8_9BURK</name>
<evidence type="ECO:0000313" key="1">
    <source>
        <dbReference type="EMBL" id="MFM0446127.1"/>
    </source>
</evidence>
<protein>
    <recommendedName>
        <fullName evidence="3">Transposase</fullName>
    </recommendedName>
</protein>
<comment type="caution">
    <text evidence="1">The sequence shown here is derived from an EMBL/GenBank/DDBJ whole genome shotgun (WGS) entry which is preliminary data.</text>
</comment>